<proteinExistence type="predicted"/>
<feature type="region of interest" description="Disordered" evidence="1">
    <location>
        <begin position="98"/>
        <end position="120"/>
    </location>
</feature>
<sequence>MAADADDPASLKPPFSRLRYSKSCRRAQDSGEYASYSIREPGRDRTRPDPAINGLPEVSAEGLRKSQRSEAERNLKLGETTFQRVIYHASCMPEERESRASSALMRSAMSPEKRPPASINTTCGVVVFPHRQQ</sequence>
<evidence type="ECO:0000313" key="3">
    <source>
        <dbReference type="Proteomes" id="UP000574390"/>
    </source>
</evidence>
<dbReference type="Proteomes" id="UP000574390">
    <property type="component" value="Unassembled WGS sequence"/>
</dbReference>
<accession>A0A7J6NCJ9</accession>
<feature type="region of interest" description="Disordered" evidence="1">
    <location>
        <begin position="1"/>
        <end position="67"/>
    </location>
</feature>
<evidence type="ECO:0000313" key="2">
    <source>
        <dbReference type="EMBL" id="KAF4681618.1"/>
    </source>
</evidence>
<name>A0A7J6NCJ9_PEROL</name>
<comment type="caution">
    <text evidence="2">The sequence shown here is derived from an EMBL/GenBank/DDBJ whole genome shotgun (WGS) entry which is preliminary data.</text>
</comment>
<organism evidence="2 3">
    <name type="scientific">Perkinsus olseni</name>
    <name type="common">Perkinsus atlanticus</name>
    <dbReference type="NCBI Taxonomy" id="32597"/>
    <lineage>
        <taxon>Eukaryota</taxon>
        <taxon>Sar</taxon>
        <taxon>Alveolata</taxon>
        <taxon>Perkinsozoa</taxon>
        <taxon>Perkinsea</taxon>
        <taxon>Perkinsida</taxon>
        <taxon>Perkinsidae</taxon>
        <taxon>Perkinsus</taxon>
    </lineage>
</organism>
<protein>
    <submittedName>
        <fullName evidence="2">Uncharacterized protein</fullName>
    </submittedName>
</protein>
<reference evidence="2 3" key="1">
    <citation type="submission" date="2020-04" db="EMBL/GenBank/DDBJ databases">
        <title>Perkinsus olseni comparative genomics.</title>
        <authorList>
            <person name="Bogema D.R."/>
        </authorList>
    </citation>
    <scope>NUCLEOTIDE SEQUENCE [LARGE SCALE GENOMIC DNA]</scope>
    <source>
        <strain evidence="2">ATCC PRA-205</strain>
    </source>
</reference>
<feature type="compositionally biased region" description="Low complexity" evidence="1">
    <location>
        <begin position="100"/>
        <end position="110"/>
    </location>
</feature>
<dbReference type="EMBL" id="JABANM010037606">
    <property type="protein sequence ID" value="KAF4681618.1"/>
    <property type="molecule type" value="Genomic_DNA"/>
</dbReference>
<evidence type="ECO:0000256" key="1">
    <source>
        <dbReference type="SAM" id="MobiDB-lite"/>
    </source>
</evidence>
<gene>
    <name evidence="2" type="ORF">FOZ62_023002</name>
</gene>
<dbReference type="AlphaFoldDB" id="A0A7J6NCJ9"/>